<reference evidence="2 3" key="1">
    <citation type="journal article" date="2011" name="Plasmid">
        <title>Streptomyces turgidiscabies Car8 contains a modular pathogenicity island that shares virulence genes with other actinobacterial plant pathogens.</title>
        <authorList>
            <person name="Huguet-Tapia J.C."/>
            <person name="Badger J.H."/>
            <person name="Loria R."/>
            <person name="Pettis G.S."/>
        </authorList>
    </citation>
    <scope>NUCLEOTIDE SEQUENCE [LARGE SCALE GENOMIC DNA]</scope>
    <source>
        <strain evidence="2 3">Car8</strain>
    </source>
</reference>
<sequence length="115" mass="13419">MANNVEIAYTPANSSWLNRIKAQFTALRYFTPDGTDHADHREQGTGQHDPSLHHLAEPPWRRQAPPRRGRQRERCLMRHQLRTAAPHSRAQTVRRPPRRHPSPESRTLAHDRLTE</sequence>
<name>L7F5I2_STRT8</name>
<keyword evidence="3" id="KW-1185">Reference proteome</keyword>
<gene>
    <name evidence="2" type="ORF">STRTUCAR8_00183</name>
</gene>
<evidence type="ECO:0000313" key="2">
    <source>
        <dbReference type="EMBL" id="ELP66843.1"/>
    </source>
</evidence>
<evidence type="ECO:0008006" key="4">
    <source>
        <dbReference type="Google" id="ProtNLM"/>
    </source>
</evidence>
<organism evidence="2 3">
    <name type="scientific">Streptomyces turgidiscabies (strain Car8)</name>
    <dbReference type="NCBI Taxonomy" id="698760"/>
    <lineage>
        <taxon>Bacteria</taxon>
        <taxon>Bacillati</taxon>
        <taxon>Actinomycetota</taxon>
        <taxon>Actinomycetes</taxon>
        <taxon>Kitasatosporales</taxon>
        <taxon>Streptomycetaceae</taxon>
        <taxon>Streptomyces</taxon>
    </lineage>
</organism>
<dbReference type="EMBL" id="AEJB01000326">
    <property type="protein sequence ID" value="ELP66843.1"/>
    <property type="molecule type" value="Genomic_DNA"/>
</dbReference>
<evidence type="ECO:0000313" key="3">
    <source>
        <dbReference type="Proteomes" id="UP000010931"/>
    </source>
</evidence>
<comment type="caution">
    <text evidence="2">The sequence shown here is derived from an EMBL/GenBank/DDBJ whole genome shotgun (WGS) entry which is preliminary data.</text>
</comment>
<evidence type="ECO:0000256" key="1">
    <source>
        <dbReference type="SAM" id="MobiDB-lite"/>
    </source>
</evidence>
<dbReference type="AlphaFoldDB" id="L7F5I2"/>
<dbReference type="Proteomes" id="UP000010931">
    <property type="component" value="Unassembled WGS sequence"/>
</dbReference>
<feature type="region of interest" description="Disordered" evidence="1">
    <location>
        <begin position="31"/>
        <end position="115"/>
    </location>
</feature>
<accession>L7F5I2</accession>
<protein>
    <recommendedName>
        <fullName evidence="4">Tc1-like transposase DDE domain-containing protein</fullName>
    </recommendedName>
</protein>
<proteinExistence type="predicted"/>
<feature type="compositionally biased region" description="Basic and acidic residues" evidence="1">
    <location>
        <begin position="34"/>
        <end position="43"/>
    </location>
</feature>
<feature type="compositionally biased region" description="Basic and acidic residues" evidence="1">
    <location>
        <begin position="50"/>
        <end position="60"/>
    </location>
</feature>
<feature type="compositionally biased region" description="Basic and acidic residues" evidence="1">
    <location>
        <begin position="101"/>
        <end position="115"/>
    </location>
</feature>
<feature type="compositionally biased region" description="Basic residues" evidence="1">
    <location>
        <begin position="64"/>
        <end position="81"/>
    </location>
</feature>